<name>A0A7T8HI93_CALRO</name>
<sequence length="155" mass="16144">MDQSSGSSSSGGGGVFDVLKAAAALSAAAHQQQLQQRSSPSNVPSSPPHRKVLLPLLRLPILLAATCGLQWFADGKRRNSHVTTAARPLTVPPSSKDTFVFIQGSGLTSAISAPRDFPLHPPSTHIGESTVGKSLTSAASVESASRHPLIYITIK</sequence>
<evidence type="ECO:0000313" key="2">
    <source>
        <dbReference type="Proteomes" id="UP000595437"/>
    </source>
</evidence>
<keyword evidence="2" id="KW-1185">Reference proteome</keyword>
<accession>A0A7T8HI93</accession>
<reference evidence="2" key="1">
    <citation type="submission" date="2021-01" db="EMBL/GenBank/DDBJ databases">
        <title>Caligus Genome Assembly.</title>
        <authorList>
            <person name="Gallardo-Escarate C."/>
        </authorList>
    </citation>
    <scope>NUCLEOTIDE SEQUENCE [LARGE SCALE GENOMIC DNA]</scope>
</reference>
<dbReference type="Proteomes" id="UP000595437">
    <property type="component" value="Chromosome 7"/>
</dbReference>
<organism evidence="1 2">
    <name type="scientific">Caligus rogercresseyi</name>
    <name type="common">Sea louse</name>
    <dbReference type="NCBI Taxonomy" id="217165"/>
    <lineage>
        <taxon>Eukaryota</taxon>
        <taxon>Metazoa</taxon>
        <taxon>Ecdysozoa</taxon>
        <taxon>Arthropoda</taxon>
        <taxon>Crustacea</taxon>
        <taxon>Multicrustacea</taxon>
        <taxon>Hexanauplia</taxon>
        <taxon>Copepoda</taxon>
        <taxon>Siphonostomatoida</taxon>
        <taxon>Caligidae</taxon>
        <taxon>Caligus</taxon>
    </lineage>
</organism>
<protein>
    <submittedName>
        <fullName evidence="1">Uncharacterized protein</fullName>
    </submittedName>
</protein>
<dbReference type="EMBL" id="CP045896">
    <property type="protein sequence ID" value="QQP50584.1"/>
    <property type="molecule type" value="Genomic_DNA"/>
</dbReference>
<proteinExistence type="predicted"/>
<dbReference type="AlphaFoldDB" id="A0A7T8HI93"/>
<evidence type="ECO:0000313" key="1">
    <source>
        <dbReference type="EMBL" id="QQP50584.1"/>
    </source>
</evidence>
<gene>
    <name evidence="1" type="ORF">FKW44_011625</name>
</gene>